<evidence type="ECO:0000256" key="6">
    <source>
        <dbReference type="ARBA" id="ARBA00022764"/>
    </source>
</evidence>
<dbReference type="RefSeq" id="WP_108973580.1">
    <property type="nucleotide sequence ID" value="NZ_CP022188.1"/>
</dbReference>
<dbReference type="InterPro" id="IPR036560">
    <property type="entry name" value="MADH/AADH_L_sf"/>
</dbReference>
<dbReference type="AlphaFoldDB" id="A0A2U8H5Y3"/>
<evidence type="ECO:0000256" key="15">
    <source>
        <dbReference type="PIRSR" id="PIRSR000192-5"/>
    </source>
</evidence>
<keyword evidence="7 10" id="KW-0249">Electron transport</keyword>
<dbReference type="Gene3D" id="2.60.30.10">
    <property type="entry name" value="Methylamine/Aralkylamine dehydrogenase light chain"/>
    <property type="match status" value="1"/>
</dbReference>
<keyword evidence="9" id="KW-1015">Disulfide bond</keyword>
<dbReference type="InterPro" id="IPR016008">
    <property type="entry name" value="Amine_DH_Ltc"/>
</dbReference>
<feature type="disulfide bond" evidence="14">
    <location>
        <begin position="124"/>
        <end position="155"/>
    </location>
</feature>
<evidence type="ECO:0000256" key="12">
    <source>
        <dbReference type="PIRSR" id="PIRSR000192-2"/>
    </source>
</evidence>
<protein>
    <submittedName>
        <fullName evidence="18">Amine dehydrogenase</fullName>
    </submittedName>
</protein>
<evidence type="ECO:0000256" key="13">
    <source>
        <dbReference type="PIRSR" id="PIRSR000192-3"/>
    </source>
</evidence>
<dbReference type="InterPro" id="IPR013504">
    <property type="entry name" value="MADH/AADH_Ltc_C_dom"/>
</dbReference>
<evidence type="ECO:0000256" key="1">
    <source>
        <dbReference type="ARBA" id="ARBA00004418"/>
    </source>
</evidence>
<comment type="subunit">
    <text evidence="10">Heterotetramer of two light and two heavy chains.</text>
</comment>
<evidence type="ECO:0000256" key="3">
    <source>
        <dbReference type="ARBA" id="ARBA00022448"/>
    </source>
</evidence>
<dbReference type="GO" id="GO:0030058">
    <property type="term" value="F:aliphatic amine dehydrogenase activity"/>
    <property type="evidence" value="ECO:0007669"/>
    <property type="project" value="UniProtKB-UniRule"/>
</dbReference>
<dbReference type="Proteomes" id="UP000244902">
    <property type="component" value="Chromosome"/>
</dbReference>
<feature type="domain" description="Methylamine/Aralkylamine dehydrogenase light chain C-terminal" evidence="17">
    <location>
        <begin position="66"/>
        <end position="172"/>
    </location>
</feature>
<feature type="modified residue" description="Tryptophylquinone" evidence="16">
    <location>
        <position position="103"/>
    </location>
</feature>
<evidence type="ECO:0000256" key="4">
    <source>
        <dbReference type="ARBA" id="ARBA00022709"/>
    </source>
</evidence>
<keyword evidence="4" id="KW-0824">TTQ</keyword>
<evidence type="ECO:0000256" key="9">
    <source>
        <dbReference type="ARBA" id="ARBA00023157"/>
    </source>
</evidence>
<dbReference type="GO" id="GO:0042597">
    <property type="term" value="C:periplasmic space"/>
    <property type="evidence" value="ECO:0007669"/>
    <property type="project" value="UniProtKB-SubCell"/>
</dbReference>
<feature type="disulfide bond" evidence="14">
    <location>
        <begin position="84"/>
        <end position="132"/>
    </location>
</feature>
<dbReference type="PIRSF" id="PIRSF000192">
    <property type="entry name" value="Amine_dh_beta"/>
    <property type="match status" value="1"/>
</dbReference>
<comment type="similarity">
    <text evidence="2 10">Belongs to the aromatic amine dehydrogenase light chain family.</text>
</comment>
<evidence type="ECO:0000256" key="7">
    <source>
        <dbReference type="ARBA" id="ARBA00022982"/>
    </source>
</evidence>
<feature type="disulfide bond" evidence="14">
    <location>
        <begin position="92"/>
        <end position="123"/>
    </location>
</feature>
<evidence type="ECO:0000313" key="19">
    <source>
        <dbReference type="Proteomes" id="UP000244902"/>
    </source>
</evidence>
<dbReference type="Pfam" id="PF02975">
    <property type="entry name" value="Me-amine-dh_L"/>
    <property type="match status" value="1"/>
</dbReference>
<dbReference type="SUPFAM" id="SSF57561">
    <property type="entry name" value="Methylamine dehydrogenase, L chain"/>
    <property type="match status" value="1"/>
</dbReference>
<feature type="disulfide bond" evidence="14">
    <location>
        <begin position="75"/>
        <end position="107"/>
    </location>
</feature>
<gene>
    <name evidence="18" type="ORF">CEW87_12955</name>
</gene>
<feature type="cross-link" description="Tryptophan tryptophylquinone (Trp-Trp)" evidence="15">
    <location>
        <begin position="103"/>
        <end position="154"/>
    </location>
</feature>
<evidence type="ECO:0000256" key="16">
    <source>
        <dbReference type="PIRSR" id="PIRSR000192-6"/>
    </source>
</evidence>
<feature type="active site" description="Tryptophylquinone 6'-substrate hemiaminal intermediate" evidence="11">
    <location>
        <position position="103"/>
    </location>
</feature>
<keyword evidence="6 10" id="KW-0574">Periplasm</keyword>
<evidence type="ECO:0000256" key="14">
    <source>
        <dbReference type="PIRSR" id="PIRSR000192-4"/>
    </source>
</evidence>
<feature type="disulfide bond" evidence="14">
    <location>
        <begin position="69"/>
        <end position="134"/>
    </location>
</feature>
<evidence type="ECO:0000256" key="11">
    <source>
        <dbReference type="PIRSR" id="PIRSR000192-1"/>
    </source>
</evidence>
<evidence type="ECO:0000256" key="8">
    <source>
        <dbReference type="ARBA" id="ARBA00023002"/>
    </source>
</evidence>
<proteinExistence type="inferred from homology"/>
<keyword evidence="3 10" id="KW-0813">Transport</keyword>
<keyword evidence="8 10" id="KW-0560">Oxidoreductase</keyword>
<evidence type="ECO:0000256" key="5">
    <source>
        <dbReference type="ARBA" id="ARBA00022729"/>
    </source>
</evidence>
<evidence type="ECO:0000256" key="10">
    <source>
        <dbReference type="PIRNR" id="PIRNR000192"/>
    </source>
</evidence>
<organism evidence="18 19">
    <name type="scientific">Parazoarcus communis</name>
    <dbReference type="NCBI Taxonomy" id="41977"/>
    <lineage>
        <taxon>Bacteria</taxon>
        <taxon>Pseudomonadati</taxon>
        <taxon>Pseudomonadota</taxon>
        <taxon>Betaproteobacteria</taxon>
        <taxon>Rhodocyclales</taxon>
        <taxon>Zoogloeaceae</taxon>
        <taxon>Parazoarcus</taxon>
    </lineage>
</organism>
<evidence type="ECO:0000256" key="2">
    <source>
        <dbReference type="ARBA" id="ARBA00010711"/>
    </source>
</evidence>
<dbReference type="GO" id="GO:0009308">
    <property type="term" value="P:amine metabolic process"/>
    <property type="evidence" value="ECO:0007669"/>
    <property type="project" value="UniProtKB-UniRule"/>
</dbReference>
<keyword evidence="5" id="KW-0732">Signal</keyword>
<feature type="disulfide bond" evidence="14">
    <location>
        <begin position="85"/>
        <end position="129"/>
    </location>
</feature>
<feature type="binding site" evidence="12">
    <location>
        <begin position="150"/>
        <end position="152"/>
    </location>
    <ligand>
        <name>substrate</name>
    </ligand>
</feature>
<name>A0A2U8H5Y3_9RHOO</name>
<evidence type="ECO:0000313" key="18">
    <source>
        <dbReference type="EMBL" id="AWI80195.1"/>
    </source>
</evidence>
<feature type="active site" description="Proton acceptor" evidence="11">
    <location>
        <position position="122"/>
    </location>
</feature>
<dbReference type="OrthoDB" id="7628766at2"/>
<dbReference type="EMBL" id="CP022188">
    <property type="protein sequence ID" value="AWI80195.1"/>
    <property type="molecule type" value="Genomic_DNA"/>
</dbReference>
<sequence length="178" mass="19458">MKWLDEFFERKTRKVAQSASRRSALIGIGKLLVGSAFVLPVLPFDRTAQAAGATASKKTAGKLPTDQDCEYWRYCAQDGYLCNCCGGTASSCPPGTEASKVSWIGTCHNPEDGKDYLISYNDCCGKTSCGRCFCNTNEREMPGYRMGLHNDINWCMANDSTMFHCTMATVVGLADVKS</sequence>
<reference evidence="18 19" key="1">
    <citation type="submission" date="2017-06" db="EMBL/GenBank/DDBJ databases">
        <title>Azoarcus sp. TSNA42 complete genome sequence.</title>
        <authorList>
            <person name="Woo J.-H."/>
            <person name="Kim H.-S."/>
        </authorList>
    </citation>
    <scope>NUCLEOTIDE SEQUENCE [LARGE SCALE GENOMIC DNA]</scope>
    <source>
        <strain evidence="18 19">TSNA42</strain>
    </source>
</reference>
<accession>A0A2U8H5Y3</accession>
<feature type="binding site" evidence="12">
    <location>
        <position position="78"/>
    </location>
    <ligand>
        <name>substrate</name>
    </ligand>
</feature>
<comment type="subcellular location">
    <subcellularLocation>
        <location evidence="1 10">Periplasm</location>
    </subcellularLocation>
</comment>
<feature type="disulfide bond" evidence="14">
    <location>
        <begin position="82"/>
        <end position="165"/>
    </location>
</feature>
<evidence type="ECO:0000259" key="17">
    <source>
        <dbReference type="Pfam" id="PF02975"/>
    </source>
</evidence>
<feature type="site" description="Transition state stabilizer" evidence="13">
    <location>
        <position position="166"/>
    </location>
</feature>